<evidence type="ECO:0000259" key="2">
    <source>
        <dbReference type="Pfam" id="PF18164"/>
    </source>
</evidence>
<accession>A0A4V6YR46</accession>
<dbReference type="Pfam" id="PF18164">
    <property type="entry name" value="GNAT_C"/>
    <property type="match status" value="1"/>
</dbReference>
<gene>
    <name evidence="3" type="ORF">DSM106044_01771</name>
</gene>
<name>A0A4V6YR46_9FIRM</name>
<dbReference type="Gene3D" id="3.40.630.120">
    <property type="match status" value="1"/>
</dbReference>
<dbReference type="InterPro" id="IPR041273">
    <property type="entry name" value="NAT_N"/>
</dbReference>
<feature type="domain" description="GNAT-like C-terminal" evidence="2">
    <location>
        <begin position="128"/>
        <end position="267"/>
    </location>
</feature>
<dbReference type="STRING" id="180332.GCA_000797495_03686"/>
<feature type="domain" description="N-acyltransferase N-terminal" evidence="1">
    <location>
        <begin position="3"/>
        <end position="126"/>
    </location>
</feature>
<evidence type="ECO:0000259" key="1">
    <source>
        <dbReference type="Pfam" id="PF18082"/>
    </source>
</evidence>
<reference evidence="3 4" key="1">
    <citation type="journal article" date="2019" name="Anaerobe">
        <title>Detection of Robinsoniella peoriensis in multiple bone samples of a trauma patient.</title>
        <authorList>
            <person name="Schrottner P."/>
            <person name="Hartwich K."/>
            <person name="Bunk B."/>
            <person name="Schober I."/>
            <person name="Helbig S."/>
            <person name="Rudolph W.W."/>
            <person name="Gunzer F."/>
        </authorList>
    </citation>
    <scope>NUCLEOTIDE SEQUENCE [LARGE SCALE GENOMIC DNA]</scope>
    <source>
        <strain evidence="3 4">DSM 106044</strain>
    </source>
</reference>
<comment type="caution">
    <text evidence="3">The sequence shown here is derived from an EMBL/GenBank/DDBJ whole genome shotgun (WGS) entry which is preliminary data.</text>
</comment>
<organism evidence="3 4">
    <name type="scientific">Robinsoniella peoriensis</name>
    <dbReference type="NCBI Taxonomy" id="180332"/>
    <lineage>
        <taxon>Bacteria</taxon>
        <taxon>Bacillati</taxon>
        <taxon>Bacillota</taxon>
        <taxon>Clostridia</taxon>
        <taxon>Lachnospirales</taxon>
        <taxon>Lachnospiraceae</taxon>
        <taxon>Robinsoniella</taxon>
    </lineage>
</organism>
<proteinExistence type="predicted"/>
<dbReference type="AlphaFoldDB" id="A0A4V6YR46"/>
<dbReference type="Pfam" id="PF18082">
    <property type="entry name" value="NAT_N"/>
    <property type="match status" value="1"/>
</dbReference>
<evidence type="ECO:0000313" key="3">
    <source>
        <dbReference type="EMBL" id="TLD01388.1"/>
    </source>
</evidence>
<dbReference type="EMBL" id="QGQD01000040">
    <property type="protein sequence ID" value="TLD01388.1"/>
    <property type="molecule type" value="Genomic_DNA"/>
</dbReference>
<dbReference type="Proteomes" id="UP000306509">
    <property type="component" value="Unassembled WGS sequence"/>
</dbReference>
<sequence>MSMSLKDLCEKIELPEAVISNVILLEQSLELDQLDEVNLLMDSGNWDTGLKILRTRLGEDKEGFKILTVMLYAALKTKMTYDRLGIEESVFLDTMKCFTRFVNEYRESYGDYGFDRDFWVPRQLSCLLFRLGTLEFEMKVIDNGGVLDIHIPSDADLSREKCDESYEMAKRFFLHYFPEFQYKNICCSSWLLSPELKEVLPVESKIIQFQNQFKITEVYPDNQEYLIWIFKSKDIPFEKLPENTSLQKNVKRYLLEGKHIGSADGIL</sequence>
<keyword evidence="4" id="KW-1185">Reference proteome</keyword>
<evidence type="ECO:0000313" key="4">
    <source>
        <dbReference type="Proteomes" id="UP000306509"/>
    </source>
</evidence>
<protein>
    <recommendedName>
        <fullName evidence="5">DUF5596 domain-containing protein</fullName>
    </recommendedName>
</protein>
<dbReference type="InterPro" id="IPR041644">
    <property type="entry name" value="GNAT_C"/>
</dbReference>
<evidence type="ECO:0008006" key="5">
    <source>
        <dbReference type="Google" id="ProtNLM"/>
    </source>
</evidence>